<accession>A0A4U6U750</accession>
<protein>
    <submittedName>
        <fullName evidence="2">Uncharacterized protein</fullName>
    </submittedName>
</protein>
<gene>
    <name evidence="2" type="ORF">SEVIR_6G078675v2</name>
</gene>
<sequence length="42" mass="4909">MLLLLRRWCMVLILCIRIDGWHQRISSVHVYVEEGGGVRSGR</sequence>
<evidence type="ECO:0000313" key="3">
    <source>
        <dbReference type="Proteomes" id="UP000298652"/>
    </source>
</evidence>
<reference evidence="2" key="1">
    <citation type="submission" date="2019-03" db="EMBL/GenBank/DDBJ databases">
        <title>WGS assembly of Setaria viridis.</title>
        <authorList>
            <person name="Huang P."/>
            <person name="Jenkins J."/>
            <person name="Grimwood J."/>
            <person name="Barry K."/>
            <person name="Healey A."/>
            <person name="Mamidi S."/>
            <person name="Sreedasyam A."/>
            <person name="Shu S."/>
            <person name="Feldman M."/>
            <person name="Wu J."/>
            <person name="Yu Y."/>
            <person name="Chen C."/>
            <person name="Johnson J."/>
            <person name="Rokhsar D."/>
            <person name="Baxter I."/>
            <person name="Schmutz J."/>
            <person name="Brutnell T."/>
            <person name="Kellogg E."/>
        </authorList>
    </citation>
    <scope>NUCLEOTIDE SEQUENCE [LARGE SCALE GENOMIC DNA]</scope>
</reference>
<dbReference type="AlphaFoldDB" id="A0A4U6U750"/>
<evidence type="ECO:0000256" key="1">
    <source>
        <dbReference type="SAM" id="SignalP"/>
    </source>
</evidence>
<dbReference type="EMBL" id="CM016557">
    <property type="protein sequence ID" value="TKW09209.1"/>
    <property type="molecule type" value="Genomic_DNA"/>
</dbReference>
<dbReference type="Gramene" id="TKW09209">
    <property type="protein sequence ID" value="TKW09209"/>
    <property type="gene ID" value="SEVIR_6G078675v2"/>
</dbReference>
<keyword evidence="1" id="KW-0732">Signal</keyword>
<proteinExistence type="predicted"/>
<keyword evidence="3" id="KW-1185">Reference proteome</keyword>
<evidence type="ECO:0000313" key="2">
    <source>
        <dbReference type="EMBL" id="TKW09209.1"/>
    </source>
</evidence>
<organism evidence="2 3">
    <name type="scientific">Setaria viridis</name>
    <name type="common">Green bristlegrass</name>
    <name type="synonym">Setaria italica subsp. viridis</name>
    <dbReference type="NCBI Taxonomy" id="4556"/>
    <lineage>
        <taxon>Eukaryota</taxon>
        <taxon>Viridiplantae</taxon>
        <taxon>Streptophyta</taxon>
        <taxon>Embryophyta</taxon>
        <taxon>Tracheophyta</taxon>
        <taxon>Spermatophyta</taxon>
        <taxon>Magnoliopsida</taxon>
        <taxon>Liliopsida</taxon>
        <taxon>Poales</taxon>
        <taxon>Poaceae</taxon>
        <taxon>PACMAD clade</taxon>
        <taxon>Panicoideae</taxon>
        <taxon>Panicodae</taxon>
        <taxon>Paniceae</taxon>
        <taxon>Cenchrinae</taxon>
        <taxon>Setaria</taxon>
    </lineage>
</organism>
<dbReference type="Proteomes" id="UP000298652">
    <property type="component" value="Chromosome 6"/>
</dbReference>
<feature type="chain" id="PRO_5020432121" evidence="1">
    <location>
        <begin position="21"/>
        <end position="42"/>
    </location>
</feature>
<feature type="signal peptide" evidence="1">
    <location>
        <begin position="1"/>
        <end position="20"/>
    </location>
</feature>
<name>A0A4U6U750_SETVI</name>